<accession>A0ABQ8S655</accession>
<evidence type="ECO:0000256" key="12">
    <source>
        <dbReference type="SAM" id="MobiDB-lite"/>
    </source>
</evidence>
<dbReference type="Gene3D" id="3.40.50.261">
    <property type="entry name" value="Succinyl-CoA synthetase domains"/>
    <property type="match status" value="1"/>
</dbReference>
<feature type="binding site" evidence="9">
    <location>
        <position position="686"/>
    </location>
    <ligand>
        <name>Mg(2+)</name>
        <dbReference type="ChEBI" id="CHEBI:18420"/>
    </ligand>
</feature>
<comment type="subcellular location">
    <subcellularLocation>
        <location evidence="9">Mitochondrion</location>
    </subcellularLocation>
</comment>
<dbReference type="PANTHER" id="PTHR11638">
    <property type="entry name" value="ATP-DEPENDENT CLP PROTEASE"/>
    <property type="match status" value="1"/>
</dbReference>
<comment type="subunit">
    <text evidence="9">Heterodimer of an alpha and a beta subunit.</text>
</comment>
<dbReference type="Gene3D" id="3.40.50.300">
    <property type="entry name" value="P-loop containing nucleotide triphosphate hydrolases"/>
    <property type="match status" value="2"/>
</dbReference>
<keyword evidence="8 10" id="KW-0143">Chaperone</keyword>
<keyword evidence="4" id="KW-0677">Repeat</keyword>
<dbReference type="SMART" id="SM00382">
    <property type="entry name" value="AAA"/>
    <property type="match status" value="2"/>
</dbReference>
<dbReference type="SUPFAM" id="SSF56059">
    <property type="entry name" value="Glutathione synthetase ATP-binding domain-like"/>
    <property type="match status" value="1"/>
</dbReference>
<keyword evidence="11" id="KW-0175">Coiled coil</keyword>
<evidence type="ECO:0000313" key="15">
    <source>
        <dbReference type="Proteomes" id="UP001148838"/>
    </source>
</evidence>
<dbReference type="CDD" id="cd00009">
    <property type="entry name" value="AAA"/>
    <property type="match status" value="1"/>
</dbReference>
<dbReference type="InterPro" id="IPR018368">
    <property type="entry name" value="ClpA/B_CS1"/>
</dbReference>
<dbReference type="PROSITE" id="PS01217">
    <property type="entry name" value="SUCCINYL_COA_LIG_3"/>
    <property type="match status" value="1"/>
</dbReference>
<dbReference type="SUPFAM" id="SSF52210">
    <property type="entry name" value="Succinyl-CoA synthetase domains"/>
    <property type="match status" value="1"/>
</dbReference>
<dbReference type="PROSITE" id="PS50151">
    <property type="entry name" value="UVR"/>
    <property type="match status" value="1"/>
</dbReference>
<protein>
    <recommendedName>
        <fullName evidence="9">Succinate--CoA ligase [ADP-forming] subunit beta, mitochondrial</fullName>
        <ecNumber evidence="9">6.2.1.5</ecNumber>
    </recommendedName>
    <alternativeName>
        <fullName evidence="9">Succinyl-CoA synthetase beta chain</fullName>
        <shortName evidence="9">SCS-beta</shortName>
    </alternativeName>
</protein>
<dbReference type="SUPFAM" id="SSF52540">
    <property type="entry name" value="P-loop containing nucleoside triphosphate hydrolases"/>
    <property type="match status" value="2"/>
</dbReference>
<dbReference type="Pfam" id="PF17871">
    <property type="entry name" value="AAA_lid_9"/>
    <property type="match status" value="1"/>
</dbReference>
<dbReference type="Gene3D" id="3.30.1490.20">
    <property type="entry name" value="ATP-grasp fold, A domain"/>
    <property type="match status" value="1"/>
</dbReference>
<comment type="similarity">
    <text evidence="10">Belongs to the ClpA/ClpB family.</text>
</comment>
<dbReference type="InterPro" id="IPR017866">
    <property type="entry name" value="Succ-CoA_synthase_bsu_CS"/>
</dbReference>
<feature type="binding site" evidence="9">
    <location>
        <position position="751"/>
    </location>
    <ligand>
        <name>substrate</name>
        <note>ligand shared with subunit alpha</note>
    </ligand>
</feature>
<dbReference type="NCBIfam" id="NF001913">
    <property type="entry name" value="PRK00696.1"/>
    <property type="match status" value="1"/>
</dbReference>
<feature type="binding site" evidence="9">
    <location>
        <begin position="525"/>
        <end position="527"/>
    </location>
    <ligand>
        <name>ATP</name>
        <dbReference type="ChEBI" id="CHEBI:30616"/>
    </ligand>
</feature>
<dbReference type="Pfam" id="PF10431">
    <property type="entry name" value="ClpB_D2-small"/>
    <property type="match status" value="1"/>
</dbReference>
<dbReference type="InterPro" id="IPR029061">
    <property type="entry name" value="THDP-binding"/>
</dbReference>
<comment type="cofactor">
    <cofactor evidence="9">
        <name>Mg(2+)</name>
        <dbReference type="ChEBI" id="CHEBI:18420"/>
    </cofactor>
    <text evidence="9">Binds 1 Mg(2+) ion per subunit.</text>
</comment>
<keyword evidence="9" id="KW-0436">Ligase</keyword>
<dbReference type="SMART" id="SM00861">
    <property type="entry name" value="Transket_pyr"/>
    <property type="match status" value="1"/>
</dbReference>
<dbReference type="InterPro" id="IPR050130">
    <property type="entry name" value="ClpA_ClpB"/>
</dbReference>
<dbReference type="InterPro" id="IPR001078">
    <property type="entry name" value="2-oxoacid_DH_actylTfrase"/>
</dbReference>
<comment type="catalytic activity">
    <reaction evidence="9">
        <text>succinate + ATP + CoA = succinyl-CoA + ADP + phosphate</text>
        <dbReference type="Rhea" id="RHEA:17661"/>
        <dbReference type="ChEBI" id="CHEBI:30031"/>
        <dbReference type="ChEBI" id="CHEBI:30616"/>
        <dbReference type="ChEBI" id="CHEBI:43474"/>
        <dbReference type="ChEBI" id="CHEBI:57287"/>
        <dbReference type="ChEBI" id="CHEBI:57292"/>
        <dbReference type="ChEBI" id="CHEBI:456216"/>
        <dbReference type="EC" id="6.2.1.5"/>
    </reaction>
</comment>
<dbReference type="PROSITE" id="PS00871">
    <property type="entry name" value="CLPAB_2"/>
    <property type="match status" value="1"/>
</dbReference>
<evidence type="ECO:0000256" key="5">
    <source>
        <dbReference type="ARBA" id="ARBA00022741"/>
    </source>
</evidence>
<dbReference type="SUPFAM" id="SSF52518">
    <property type="entry name" value="Thiamin diphosphate-binding fold (THDP-binding)"/>
    <property type="match status" value="1"/>
</dbReference>
<dbReference type="InterPro" id="IPR003959">
    <property type="entry name" value="ATPase_AAA_core"/>
</dbReference>
<dbReference type="Pfam" id="PF08442">
    <property type="entry name" value="ATP-grasp_2"/>
    <property type="match status" value="1"/>
</dbReference>
<dbReference type="NCBIfam" id="TIGR01016">
    <property type="entry name" value="sucCoAbeta"/>
    <property type="match status" value="1"/>
</dbReference>
<evidence type="ECO:0000256" key="9">
    <source>
        <dbReference type="HAMAP-Rule" id="MF_03219"/>
    </source>
</evidence>
<dbReference type="Pfam" id="PF07724">
    <property type="entry name" value="AAA_2"/>
    <property type="match status" value="1"/>
</dbReference>
<evidence type="ECO:0000256" key="3">
    <source>
        <dbReference type="ARBA" id="ARBA00022723"/>
    </source>
</evidence>
<dbReference type="Gene3D" id="3.30.559.10">
    <property type="entry name" value="Chloramphenicol acetyltransferase-like domain"/>
    <property type="match status" value="1"/>
</dbReference>
<evidence type="ECO:0000256" key="11">
    <source>
        <dbReference type="SAM" id="Coils"/>
    </source>
</evidence>
<evidence type="ECO:0000256" key="1">
    <source>
        <dbReference type="ARBA" id="ARBA00001964"/>
    </source>
</evidence>
<sequence length="1534" mass="173802">MVKKNLVDWSISELIAYGTILYEGFHIRLSGEDVGRGTFSQRHAIIKTEEEEEIILLNRIRMGQGKMQVYNSPLSEYGVLGFDYGYAMYSPYTLTLWEAQFGDFGNGGQIIIDQYISSGENKWKIRNGIVMLLPHGYEGQGPEHSSARVERYLQLCANNNLFVVNCTTPANFYHLLRRQMKLNFRKPLIVFTPKSLLRHPKCLSKMEELSEGEFQEILDDPSDMGDIEKITKLILCSGKIYYDLLKKKEFLRDEKTAIIRIEQIYPLKKDKIQELFNKYKNKKSIFWVQEEPENMGFWSFIFRKIGKDFPFKLIAPSETLKLYPDVNAMISGSEKINFEYYDISIAISGPKGLMVPVIRNAEDLSFRGIEKEIHRLSTSVRNGKITINEMTGGTFTITNGGVFGSMLSTPIINPPQSAILGIHKVVERPVVINGSIEIRPVMYLALSYDHRIIDGRESVGFLVSVKEAIENPIKFLMEGSENNIERIPDGVLVTTPEEAVQAAKMIFKKTNKNSLVIKAQIHAGGRGKGGGIQIAKSLEEVYEKSKNLLGKYLITPQTSKKGKLVRKVLISDDVYSTPNRMGEIMKNSFFSPKEYYLSILVNRDIEKNVILYSKEGGIDIEDISKKRPDKIFLEEIDPFLGLQLFQVRKIGYNLGLNEEVLKDFRNFLISLYNAYLSCDALLLEINPLIRTFDHQIVAVDTKMVLDDNALFRQKKYASFRDQKEEDPVEIEAFEAKLNFLKLEGNVGCMVNGAGLAMATMDMIKSCGGNPSNFLDIGGSADKERVEKAFQIILKDPSVKAIFINIFGGIVRCDTVAEGIINSYHNIDHKIKIPVIVRLQGTNEMVAKKRLENNEDIENDSSTSYGSGGSGTGSSYYGGASIRSKTPVLDNFGRDLNAIAIQGKLDPVVGRDKEVERVSQILSRRKKNNPLLIGEPGVGKSAIAEGLALRIVQRKVSRVLYNKRVVVLDLASLVAGTKYRGQFEERMKAIINESEKNTDLILFIDEIHTMIGAGGTTGSLDASNIFKPALARGEIQCIGATTLNEYRQYIEKDGALERRFQKIIVQPSSEEETIEILKKIKGRYESHHNVIYTEDAIKACVHLTGRYIVDRYFPDKAIDALDEAGSRVHIKNIKVPQEIVLLEKELENIREEKSQVVKSQKYEEAARLRDTEKRIEKQLIQAQKAWEESSKENRETVSEENVEEVVSMMSGIPVNRIAQAEMKKLNKMIDLLKEKIIGQDEAVEKIVKAVQRNRTGLKDPNCPIGSFIFLGQTGVGKTYLAKVFARELFDSEESLVRIDMSEYMEKFSVSRLIGAPPGYVGYEEGGQLTEIIRRRPYSVILLDEIEKAHPEVFNVLLQMLDYGCVTDSLGRKVNFKNTVIIFTSNTEIQKLKEFGHEIGFYTQARKSNNYKNILEHALKRTFSPEFLNRIDDIILFNSLKPEDISKITHLELEKINTHISNLGYQLILLPEVKNFIEKKGFDKEYGARPLKRIIEKFIKNPISECIISETLKKGNQITLKMNEKKDGVQVIIQKL</sequence>
<dbReference type="Pfam" id="PF02779">
    <property type="entry name" value="Transket_pyr"/>
    <property type="match status" value="1"/>
</dbReference>
<evidence type="ECO:0000256" key="10">
    <source>
        <dbReference type="RuleBase" id="RU004432"/>
    </source>
</evidence>
<dbReference type="InterPro" id="IPR005475">
    <property type="entry name" value="Transketolase-like_Pyr-bd"/>
</dbReference>
<dbReference type="InterPro" id="IPR041546">
    <property type="entry name" value="ClpA/ClpB_AAA_lid"/>
</dbReference>
<dbReference type="PROSITE" id="PS00870">
    <property type="entry name" value="CLPAB_1"/>
    <property type="match status" value="1"/>
</dbReference>
<evidence type="ECO:0000256" key="7">
    <source>
        <dbReference type="ARBA" id="ARBA00022842"/>
    </source>
</evidence>
<comment type="caution">
    <text evidence="14">The sequence shown here is derived from an EMBL/GenBank/DDBJ whole genome shotgun (WGS) entry which is preliminary data.</text>
</comment>
<evidence type="ECO:0000256" key="2">
    <source>
        <dbReference type="ARBA" id="ARBA00005064"/>
    </source>
</evidence>
<dbReference type="HAMAP" id="MF_00558">
    <property type="entry name" value="Succ_CoA_beta"/>
    <property type="match status" value="1"/>
</dbReference>
<proteinExistence type="inferred from homology"/>
<dbReference type="InterPro" id="IPR031717">
    <property type="entry name" value="ODO-1/KGD_C"/>
</dbReference>
<dbReference type="PANTHER" id="PTHR11638:SF18">
    <property type="entry name" value="HEAT SHOCK PROTEIN 104"/>
    <property type="match status" value="1"/>
</dbReference>
<dbReference type="InterPro" id="IPR028299">
    <property type="entry name" value="ClpA/B_CS2"/>
</dbReference>
<dbReference type="Gene3D" id="3.40.50.12470">
    <property type="match status" value="1"/>
</dbReference>
<dbReference type="Gene3D" id="4.10.860.10">
    <property type="entry name" value="UVR domain"/>
    <property type="match status" value="1"/>
</dbReference>
<feature type="binding site" evidence="9">
    <location>
        <position position="594"/>
    </location>
    <ligand>
        <name>ATP</name>
        <dbReference type="ChEBI" id="CHEBI:30616"/>
    </ligand>
</feature>
<comment type="similarity">
    <text evidence="9">Belongs to the succinate/malate CoA ligase beta subunit family.</text>
</comment>
<dbReference type="SUPFAM" id="SSF52777">
    <property type="entry name" value="CoA-dependent acyltransferases"/>
    <property type="match status" value="1"/>
</dbReference>
<dbReference type="EC" id="6.2.1.5" evidence="9"/>
<dbReference type="Gene3D" id="3.30.470.20">
    <property type="entry name" value="ATP-grasp fold, B domain"/>
    <property type="match status" value="1"/>
</dbReference>
<dbReference type="EMBL" id="JAJSOF020000034">
    <property type="protein sequence ID" value="KAJ4429362.1"/>
    <property type="molecule type" value="Genomic_DNA"/>
</dbReference>
<feature type="binding site" evidence="9">
    <location>
        <position position="700"/>
    </location>
    <ligand>
        <name>Mg(2+)</name>
        <dbReference type="ChEBI" id="CHEBI:18420"/>
    </ligand>
</feature>
<dbReference type="Proteomes" id="UP001148838">
    <property type="component" value="Unassembled WGS sequence"/>
</dbReference>
<keyword evidence="6 9" id="KW-0067">ATP-binding</keyword>
<feature type="binding site" evidence="9">
    <location>
        <position position="518"/>
    </location>
    <ligand>
        <name>ATP</name>
        <dbReference type="ChEBI" id="CHEBI:30616"/>
    </ligand>
</feature>
<dbReference type="Pfam" id="PF00004">
    <property type="entry name" value="AAA"/>
    <property type="match status" value="1"/>
</dbReference>
<name>A0ABQ8S655_PERAM</name>
<dbReference type="InterPro" id="IPR023213">
    <property type="entry name" value="CAT-like_dom_sf"/>
</dbReference>
<keyword evidence="7 9" id="KW-0460">Magnesium</keyword>
<dbReference type="InterPro" id="IPR019489">
    <property type="entry name" value="Clp_ATPase_C"/>
</dbReference>
<feature type="binding site" evidence="9">
    <location>
        <begin position="808"/>
        <end position="810"/>
    </location>
    <ligand>
        <name>substrate</name>
        <note>ligand shared with subunit alpha</note>
    </ligand>
</feature>
<dbReference type="InterPro" id="IPR016102">
    <property type="entry name" value="Succinyl-CoA_synth-like"/>
</dbReference>
<keyword evidence="3 9" id="KW-0479">Metal-binding</keyword>
<dbReference type="Pfam" id="PF00549">
    <property type="entry name" value="Ligase_CoA"/>
    <property type="match status" value="1"/>
</dbReference>
<dbReference type="InterPro" id="IPR001943">
    <property type="entry name" value="UVR_dom"/>
</dbReference>
<evidence type="ECO:0000259" key="13">
    <source>
        <dbReference type="PROSITE" id="PS50151"/>
    </source>
</evidence>
<keyword evidence="15" id="KW-1185">Reference proteome</keyword>
<dbReference type="InterPro" id="IPR027417">
    <property type="entry name" value="P-loop_NTPase"/>
</dbReference>
<dbReference type="Pfam" id="PF16870">
    <property type="entry name" value="OxoGdeHyase_C"/>
    <property type="match status" value="1"/>
</dbReference>
<comment type="function">
    <text evidence="9">Succinyl-CoA synthetase functions in the citric acid cycle (TCA), coupling the hydrolysis of succinyl-CoA to the synthesis of ATP and thus represents the only step of substrate-level phosphorylation in the TCA. The beta subunit provides nucleotide specificity of the enzyme and binds the substrate succinate, while the binding sites for coenzyme A and phosphate are found in the alpha subunit.</text>
</comment>
<dbReference type="InterPro" id="IPR013815">
    <property type="entry name" value="ATP_grasp_subdomain_1"/>
</dbReference>
<reference evidence="14 15" key="1">
    <citation type="journal article" date="2022" name="Allergy">
        <title>Genome assembly and annotation of Periplaneta americana reveal a comprehensive cockroach allergen profile.</title>
        <authorList>
            <person name="Wang L."/>
            <person name="Xiong Q."/>
            <person name="Saelim N."/>
            <person name="Wang L."/>
            <person name="Nong W."/>
            <person name="Wan A.T."/>
            <person name="Shi M."/>
            <person name="Liu X."/>
            <person name="Cao Q."/>
            <person name="Hui J.H.L."/>
            <person name="Sookrung N."/>
            <person name="Leung T.F."/>
            <person name="Tungtrongchitr A."/>
            <person name="Tsui S.K.W."/>
        </authorList>
    </citation>
    <scope>NUCLEOTIDE SEQUENCE [LARGE SCALE GENOMIC DNA]</scope>
    <source>
        <strain evidence="14">PWHHKU_190912</strain>
    </source>
</reference>
<dbReference type="CDD" id="cd19499">
    <property type="entry name" value="RecA-like_ClpB_Hsp104-like"/>
    <property type="match status" value="1"/>
</dbReference>
<dbReference type="Pfam" id="PF00198">
    <property type="entry name" value="2-oxoacid_dh"/>
    <property type="match status" value="1"/>
</dbReference>
<evidence type="ECO:0000256" key="6">
    <source>
        <dbReference type="ARBA" id="ARBA00022840"/>
    </source>
</evidence>
<dbReference type="InterPro" id="IPR005811">
    <property type="entry name" value="SUCC_ACL_C"/>
</dbReference>
<keyword evidence="5 9" id="KW-0547">Nucleotide-binding</keyword>
<evidence type="ECO:0000256" key="4">
    <source>
        <dbReference type="ARBA" id="ARBA00022737"/>
    </source>
</evidence>
<dbReference type="SMART" id="SM01086">
    <property type="entry name" value="ClpB_D2-small"/>
    <property type="match status" value="1"/>
</dbReference>
<feature type="domain" description="UVR" evidence="13">
    <location>
        <begin position="1142"/>
        <end position="1177"/>
    </location>
</feature>
<comment type="cofactor">
    <cofactor evidence="1">
        <name>thiamine diphosphate</name>
        <dbReference type="ChEBI" id="CHEBI:58937"/>
    </cofactor>
</comment>
<keyword evidence="9" id="KW-0496">Mitochondrion</keyword>
<dbReference type="InterPro" id="IPR005809">
    <property type="entry name" value="Succ_CoA_ligase-like_bsu"/>
</dbReference>
<dbReference type="Gene3D" id="1.10.8.60">
    <property type="match status" value="2"/>
</dbReference>
<dbReference type="InterPro" id="IPR013650">
    <property type="entry name" value="ATP-grasp_succ-CoA_synth-type"/>
</dbReference>
<evidence type="ECO:0000313" key="14">
    <source>
        <dbReference type="EMBL" id="KAJ4429362.1"/>
    </source>
</evidence>
<evidence type="ECO:0000256" key="8">
    <source>
        <dbReference type="ARBA" id="ARBA00023186"/>
    </source>
</evidence>
<comment type="pathway">
    <text evidence="2 9">Carbohydrate metabolism; tricarboxylic acid cycle; succinate from succinyl-CoA (ligase route): step 1/1.</text>
</comment>
<feature type="region of interest" description="Disordered" evidence="12">
    <location>
        <begin position="850"/>
        <end position="870"/>
    </location>
</feature>
<dbReference type="PRINTS" id="PR00300">
    <property type="entry name" value="CLPPROTEASEA"/>
</dbReference>
<feature type="coiled-coil region" evidence="11">
    <location>
        <begin position="1138"/>
        <end position="1184"/>
    </location>
</feature>
<organism evidence="14 15">
    <name type="scientific">Periplaneta americana</name>
    <name type="common">American cockroach</name>
    <name type="synonym">Blatta americana</name>
    <dbReference type="NCBI Taxonomy" id="6978"/>
    <lineage>
        <taxon>Eukaryota</taxon>
        <taxon>Metazoa</taxon>
        <taxon>Ecdysozoa</taxon>
        <taxon>Arthropoda</taxon>
        <taxon>Hexapoda</taxon>
        <taxon>Insecta</taxon>
        <taxon>Pterygota</taxon>
        <taxon>Neoptera</taxon>
        <taxon>Polyneoptera</taxon>
        <taxon>Dictyoptera</taxon>
        <taxon>Blattodea</taxon>
        <taxon>Blattoidea</taxon>
        <taxon>Blattidae</taxon>
        <taxon>Blattinae</taxon>
        <taxon>Periplaneta</taxon>
    </lineage>
</organism>
<dbReference type="InterPro" id="IPR003593">
    <property type="entry name" value="AAA+_ATPase"/>
</dbReference>
<dbReference type="InterPro" id="IPR001270">
    <property type="entry name" value="ClpA/B"/>
</dbReference>
<gene>
    <name evidence="14" type="ORF">ANN_28158</name>
</gene>
<keyword evidence="9" id="KW-0816">Tricarboxylic acid cycle</keyword>